<dbReference type="FunFam" id="3.40.50.720:FF:000173">
    <property type="entry name" value="3-oxoacyl-[acyl-carrier protein] reductase"/>
    <property type="match status" value="1"/>
</dbReference>
<sequence length="245" mass="26361">MFDLTNKIALVTGATGGIGRSIVKDFITSGAKVVAVGRNQEKLKELSNEFGDKVSTLICDFNDKSHVISLFENAEKEYGNIDILICNAGITKDNLALRLKDEDWDDVIEMNLNSTFKLNRSAIKSMMKRRYGRIINISSVIGLSGNAGQANYAASKAGIIAMSKSLAKEVAARGITINCVAPGYIDTPMTQVLNDDIKNSIISHIPAKRIGVPKDVSSAVIFLASNESSYINGHTLSVNGGMLMS</sequence>
<organism evidence="8 9">
    <name type="scientific">Candidatus Aquarickettsia rohweri</name>
    <dbReference type="NCBI Taxonomy" id="2602574"/>
    <lineage>
        <taxon>Bacteria</taxon>
        <taxon>Pseudomonadati</taxon>
        <taxon>Pseudomonadota</taxon>
        <taxon>Alphaproteobacteria</taxon>
        <taxon>Rickettsiales</taxon>
        <taxon>Candidatus Midichloriaceae</taxon>
        <taxon>Candidatus Aquarickettsia</taxon>
    </lineage>
</organism>
<keyword evidence="2 6" id="KW-0560">Oxidoreductase</keyword>
<dbReference type="GO" id="GO:0051287">
    <property type="term" value="F:NAD binding"/>
    <property type="evidence" value="ECO:0007669"/>
    <property type="project" value="UniProtKB-UniRule"/>
</dbReference>
<dbReference type="Pfam" id="PF00106">
    <property type="entry name" value="adh_short"/>
    <property type="match status" value="1"/>
</dbReference>
<dbReference type="EC" id="1.1.1.100" evidence="6"/>
<dbReference type="OrthoDB" id="9804774at2"/>
<keyword evidence="9" id="KW-1185">Reference proteome</keyword>
<evidence type="ECO:0000313" key="8">
    <source>
        <dbReference type="EMBL" id="RST71217.1"/>
    </source>
</evidence>
<dbReference type="PANTHER" id="PTHR42879:SF2">
    <property type="entry name" value="3-OXOACYL-[ACYL-CARRIER-PROTEIN] REDUCTASE FABG"/>
    <property type="match status" value="1"/>
</dbReference>
<evidence type="ECO:0000313" key="9">
    <source>
        <dbReference type="Proteomes" id="UP000279470"/>
    </source>
</evidence>
<dbReference type="PRINTS" id="PR00080">
    <property type="entry name" value="SDRFAMILY"/>
</dbReference>
<protein>
    <recommendedName>
        <fullName evidence="6">3-oxoacyl-[acyl-carrier-protein] reductase</fullName>
        <ecNumber evidence="6">1.1.1.100</ecNumber>
    </recommendedName>
</protein>
<feature type="domain" description="Ketoreductase" evidence="7">
    <location>
        <begin position="7"/>
        <end position="188"/>
    </location>
</feature>
<dbReference type="InterPro" id="IPR050259">
    <property type="entry name" value="SDR"/>
</dbReference>
<dbReference type="PROSITE" id="PS00061">
    <property type="entry name" value="ADH_SHORT"/>
    <property type="match status" value="1"/>
</dbReference>
<comment type="catalytic activity">
    <reaction evidence="6">
        <text>a (3R)-hydroxyacyl-[ACP] + NADP(+) = a 3-oxoacyl-[ACP] + NADPH + H(+)</text>
        <dbReference type="Rhea" id="RHEA:17397"/>
        <dbReference type="Rhea" id="RHEA-COMP:9916"/>
        <dbReference type="Rhea" id="RHEA-COMP:9945"/>
        <dbReference type="ChEBI" id="CHEBI:15378"/>
        <dbReference type="ChEBI" id="CHEBI:57783"/>
        <dbReference type="ChEBI" id="CHEBI:58349"/>
        <dbReference type="ChEBI" id="CHEBI:78776"/>
        <dbReference type="ChEBI" id="CHEBI:78827"/>
        <dbReference type="EC" id="1.1.1.100"/>
    </reaction>
</comment>
<keyword evidence="6" id="KW-0275">Fatty acid biosynthesis</keyword>
<evidence type="ECO:0000256" key="4">
    <source>
        <dbReference type="PIRSR" id="PIRSR611284-2"/>
    </source>
</evidence>
<comment type="function">
    <text evidence="6">Catalyzes the NADPH-dependent reduction of beta-ketoacyl-ACP substrates to beta-hydroxyacyl-ACP products, the first reductive step in the elongation cycle of fatty acid biosynthesis.</text>
</comment>
<dbReference type="GO" id="GO:0004316">
    <property type="term" value="F:3-oxoacyl-[acyl-carrier-protein] reductase (NADPH) activity"/>
    <property type="evidence" value="ECO:0007669"/>
    <property type="project" value="UniProtKB-UniRule"/>
</dbReference>
<gene>
    <name evidence="8" type="primary">fabG</name>
    <name evidence="8" type="ORF">EIC27_01040</name>
</gene>
<comment type="caution">
    <text evidence="8">The sequence shown here is derived from an EMBL/GenBank/DDBJ whole genome shotgun (WGS) entry which is preliminary data.</text>
</comment>
<proteinExistence type="inferred from homology"/>
<dbReference type="AlphaFoldDB" id="A0A3R9XZ59"/>
<evidence type="ECO:0000256" key="1">
    <source>
        <dbReference type="ARBA" id="ARBA00006484"/>
    </source>
</evidence>
<dbReference type="InterPro" id="IPR011284">
    <property type="entry name" value="3oxo_ACP_reduc"/>
</dbReference>
<reference evidence="9" key="1">
    <citation type="submission" date="2018-11" db="EMBL/GenBank/DDBJ databases">
        <title>Phylogenetic, genomic, and biogeographic characterization of a novel and ubiquitous marine invertebrate-associated Rickettsiales parasite, Candidatus Marinoinvertebrata rohwerii, gen. nov., sp. nov.</title>
        <authorList>
            <person name="Klinges J.G."/>
            <person name="Rosales S.M."/>
            <person name="Mcminds R."/>
            <person name="Shaver E.C."/>
            <person name="Shantz A."/>
            <person name="Peters E.C."/>
            <person name="Burkepile D.E."/>
            <person name="Silliman B.R."/>
            <person name="Vega Thurber R.L."/>
        </authorList>
    </citation>
    <scope>NUCLEOTIDE SEQUENCE [LARGE SCALE GENOMIC DNA]</scope>
    <source>
        <strain evidence="9">a_cerv_44</strain>
    </source>
</reference>
<feature type="active site" description="Proton acceptor" evidence="3">
    <location>
        <position position="152"/>
    </location>
</feature>
<evidence type="ECO:0000256" key="6">
    <source>
        <dbReference type="RuleBase" id="RU366074"/>
    </source>
</evidence>
<dbReference type="NCBIfam" id="NF009464">
    <property type="entry name" value="PRK12824.1"/>
    <property type="match status" value="1"/>
</dbReference>
<dbReference type="GO" id="GO:0006633">
    <property type="term" value="P:fatty acid biosynthetic process"/>
    <property type="evidence" value="ECO:0007669"/>
    <property type="project" value="UniProtKB-UniPathway"/>
</dbReference>
<dbReference type="Proteomes" id="UP000279470">
    <property type="component" value="Unassembled WGS sequence"/>
</dbReference>
<dbReference type="InterPro" id="IPR020904">
    <property type="entry name" value="Sc_DH/Rdtase_CS"/>
</dbReference>
<feature type="binding site" evidence="4">
    <location>
        <position position="87"/>
    </location>
    <ligand>
        <name>NADP(+)</name>
        <dbReference type="ChEBI" id="CHEBI:58349"/>
    </ligand>
</feature>
<dbReference type="UniPathway" id="UPA00094"/>
<name>A0A3R9XZ59_9RICK</name>
<comment type="subunit">
    <text evidence="6">Homotetramer.</text>
</comment>
<evidence type="ECO:0000256" key="3">
    <source>
        <dbReference type="PIRSR" id="PIRSR611284-1"/>
    </source>
</evidence>
<dbReference type="InterPro" id="IPR057326">
    <property type="entry name" value="KR_dom"/>
</dbReference>
<comment type="pathway">
    <text evidence="6">Lipid metabolism; fatty acid biosynthesis.</text>
</comment>
<dbReference type="PANTHER" id="PTHR42879">
    <property type="entry name" value="3-OXOACYL-(ACYL-CARRIER-PROTEIN) REDUCTASE"/>
    <property type="match status" value="1"/>
</dbReference>
<evidence type="ECO:0000256" key="2">
    <source>
        <dbReference type="ARBA" id="ARBA00023002"/>
    </source>
</evidence>
<keyword evidence="4 6" id="KW-0521">NADP</keyword>
<dbReference type="SUPFAM" id="SSF51735">
    <property type="entry name" value="NAD(P)-binding Rossmann-fold domains"/>
    <property type="match status" value="1"/>
</dbReference>
<accession>A0A3R9XZ59</accession>
<evidence type="ECO:0000259" key="7">
    <source>
        <dbReference type="SMART" id="SM00822"/>
    </source>
</evidence>
<keyword evidence="6" id="KW-0444">Lipid biosynthesis</keyword>
<dbReference type="NCBIfam" id="NF005559">
    <property type="entry name" value="PRK07231.1"/>
    <property type="match status" value="1"/>
</dbReference>
<dbReference type="PRINTS" id="PR00081">
    <property type="entry name" value="GDHRDH"/>
</dbReference>
<dbReference type="CDD" id="cd05333">
    <property type="entry name" value="BKR_SDR_c"/>
    <property type="match status" value="1"/>
</dbReference>
<feature type="binding site" evidence="4">
    <location>
        <position position="185"/>
    </location>
    <ligand>
        <name>NADP(+)</name>
        <dbReference type="ChEBI" id="CHEBI:58349"/>
    </ligand>
</feature>
<dbReference type="RefSeq" id="WP_126044307.1">
    <property type="nucleotide sequence ID" value="NZ_RXFM01000008.1"/>
</dbReference>
<keyword evidence="6" id="KW-0443">Lipid metabolism</keyword>
<dbReference type="SMART" id="SM00822">
    <property type="entry name" value="PKS_KR"/>
    <property type="match status" value="1"/>
</dbReference>
<dbReference type="InterPro" id="IPR036291">
    <property type="entry name" value="NAD(P)-bd_dom_sf"/>
</dbReference>
<evidence type="ECO:0000256" key="5">
    <source>
        <dbReference type="RuleBase" id="RU000363"/>
    </source>
</evidence>
<dbReference type="NCBIfam" id="NF009466">
    <property type="entry name" value="PRK12826.1-2"/>
    <property type="match status" value="1"/>
</dbReference>
<dbReference type="NCBIfam" id="TIGR01830">
    <property type="entry name" value="3oxo_ACP_reduc"/>
    <property type="match status" value="1"/>
</dbReference>
<dbReference type="InterPro" id="IPR002347">
    <property type="entry name" value="SDR_fam"/>
</dbReference>
<dbReference type="EMBL" id="RXFM01000008">
    <property type="protein sequence ID" value="RST71217.1"/>
    <property type="molecule type" value="Genomic_DNA"/>
</dbReference>
<comment type="similarity">
    <text evidence="1 5">Belongs to the short-chain dehydrogenases/reductases (SDR) family.</text>
</comment>
<dbReference type="Gene3D" id="3.40.50.720">
    <property type="entry name" value="NAD(P)-binding Rossmann-like Domain"/>
    <property type="match status" value="1"/>
</dbReference>
<keyword evidence="6" id="KW-0276">Fatty acid metabolism</keyword>
<feature type="binding site" evidence="4">
    <location>
        <begin position="152"/>
        <end position="156"/>
    </location>
    <ligand>
        <name>NADP(+)</name>
        <dbReference type="ChEBI" id="CHEBI:58349"/>
    </ligand>
</feature>